<dbReference type="InterPro" id="IPR039425">
    <property type="entry name" value="RNA_pol_sigma-70-like"/>
</dbReference>
<dbReference type="InterPro" id="IPR007627">
    <property type="entry name" value="RNA_pol_sigma70_r2"/>
</dbReference>
<dbReference type="PANTHER" id="PTHR43133:SF8">
    <property type="entry name" value="RNA POLYMERASE SIGMA FACTOR HI_1459-RELATED"/>
    <property type="match status" value="1"/>
</dbReference>
<dbReference type="Pfam" id="PF08281">
    <property type="entry name" value="Sigma70_r4_2"/>
    <property type="match status" value="1"/>
</dbReference>
<dbReference type="EMBL" id="BAABAS010000006">
    <property type="protein sequence ID" value="GAA4232897.1"/>
    <property type="molecule type" value="Genomic_DNA"/>
</dbReference>
<feature type="domain" description="RNA polymerase sigma-70 region 2" evidence="7">
    <location>
        <begin position="11"/>
        <end position="72"/>
    </location>
</feature>
<dbReference type="RefSeq" id="WP_344897346.1">
    <property type="nucleotide sequence ID" value="NZ_BAABAS010000006.1"/>
</dbReference>
<evidence type="ECO:0000256" key="2">
    <source>
        <dbReference type="ARBA" id="ARBA00023015"/>
    </source>
</evidence>
<comment type="similarity">
    <text evidence="1">Belongs to the sigma-70 factor family. ECF subfamily.</text>
</comment>
<comment type="caution">
    <text evidence="9">The sequence shown here is derived from an EMBL/GenBank/DDBJ whole genome shotgun (WGS) entry which is preliminary data.</text>
</comment>
<dbReference type="InterPro" id="IPR036388">
    <property type="entry name" value="WH-like_DNA-bd_sf"/>
</dbReference>
<evidence type="ECO:0000259" key="7">
    <source>
        <dbReference type="Pfam" id="PF04542"/>
    </source>
</evidence>
<organism evidence="9 10">
    <name type="scientific">Actinomadura meridiana</name>
    <dbReference type="NCBI Taxonomy" id="559626"/>
    <lineage>
        <taxon>Bacteria</taxon>
        <taxon>Bacillati</taxon>
        <taxon>Actinomycetota</taxon>
        <taxon>Actinomycetes</taxon>
        <taxon>Streptosporangiales</taxon>
        <taxon>Thermomonosporaceae</taxon>
        <taxon>Actinomadura</taxon>
    </lineage>
</organism>
<evidence type="ECO:0000256" key="6">
    <source>
        <dbReference type="SAM" id="MobiDB-lite"/>
    </source>
</evidence>
<feature type="region of interest" description="Disordered" evidence="6">
    <location>
        <begin position="159"/>
        <end position="200"/>
    </location>
</feature>
<evidence type="ECO:0000313" key="9">
    <source>
        <dbReference type="EMBL" id="GAA4232897.1"/>
    </source>
</evidence>
<protein>
    <recommendedName>
        <fullName evidence="11">Sigma-70 family RNA polymerase sigma factor</fullName>
    </recommendedName>
</protein>
<keyword evidence="10" id="KW-1185">Reference proteome</keyword>
<feature type="domain" description="RNA polymerase sigma factor 70 region 4 type 2" evidence="8">
    <location>
        <begin position="105"/>
        <end position="157"/>
    </location>
</feature>
<name>A0ABP8C3B5_9ACTN</name>
<reference evidence="10" key="1">
    <citation type="journal article" date="2019" name="Int. J. Syst. Evol. Microbiol.">
        <title>The Global Catalogue of Microorganisms (GCM) 10K type strain sequencing project: providing services to taxonomists for standard genome sequencing and annotation.</title>
        <authorList>
            <consortium name="The Broad Institute Genomics Platform"/>
            <consortium name="The Broad Institute Genome Sequencing Center for Infectious Disease"/>
            <person name="Wu L."/>
            <person name="Ma J."/>
        </authorList>
    </citation>
    <scope>NUCLEOTIDE SEQUENCE [LARGE SCALE GENOMIC DNA]</scope>
    <source>
        <strain evidence="10">JCM 17440</strain>
    </source>
</reference>
<accession>A0ABP8C3B5</accession>
<dbReference type="Proteomes" id="UP001501710">
    <property type="component" value="Unassembled WGS sequence"/>
</dbReference>
<dbReference type="InterPro" id="IPR013324">
    <property type="entry name" value="RNA_pol_sigma_r3/r4-like"/>
</dbReference>
<keyword evidence="5" id="KW-0804">Transcription</keyword>
<gene>
    <name evidence="9" type="ORF">GCM10022254_34040</name>
</gene>
<evidence type="ECO:0000256" key="4">
    <source>
        <dbReference type="ARBA" id="ARBA00023125"/>
    </source>
</evidence>
<dbReference type="InterPro" id="IPR013325">
    <property type="entry name" value="RNA_pol_sigma_r2"/>
</dbReference>
<dbReference type="SUPFAM" id="SSF88946">
    <property type="entry name" value="Sigma2 domain of RNA polymerase sigma factors"/>
    <property type="match status" value="1"/>
</dbReference>
<dbReference type="Pfam" id="PF04542">
    <property type="entry name" value="Sigma70_r2"/>
    <property type="match status" value="1"/>
</dbReference>
<proteinExistence type="inferred from homology"/>
<evidence type="ECO:0000313" key="10">
    <source>
        <dbReference type="Proteomes" id="UP001501710"/>
    </source>
</evidence>
<keyword evidence="4" id="KW-0238">DNA-binding</keyword>
<evidence type="ECO:0000259" key="8">
    <source>
        <dbReference type="Pfam" id="PF08281"/>
    </source>
</evidence>
<evidence type="ECO:0000256" key="3">
    <source>
        <dbReference type="ARBA" id="ARBA00023082"/>
    </source>
</evidence>
<dbReference type="Gene3D" id="1.10.1740.10">
    <property type="match status" value="1"/>
</dbReference>
<evidence type="ECO:0000256" key="5">
    <source>
        <dbReference type="ARBA" id="ARBA00023163"/>
    </source>
</evidence>
<evidence type="ECO:0000256" key="1">
    <source>
        <dbReference type="ARBA" id="ARBA00010641"/>
    </source>
</evidence>
<dbReference type="Gene3D" id="1.10.10.10">
    <property type="entry name" value="Winged helix-like DNA-binding domain superfamily/Winged helix DNA-binding domain"/>
    <property type="match status" value="1"/>
</dbReference>
<dbReference type="SUPFAM" id="SSF88659">
    <property type="entry name" value="Sigma3 and sigma4 domains of RNA polymerase sigma factors"/>
    <property type="match status" value="1"/>
</dbReference>
<feature type="compositionally biased region" description="Basic and acidic residues" evidence="6">
    <location>
        <begin position="168"/>
        <end position="178"/>
    </location>
</feature>
<evidence type="ECO:0008006" key="11">
    <source>
        <dbReference type="Google" id="ProtNLM"/>
    </source>
</evidence>
<sequence>MDEQEARFTRLYETYYRNVFGYVVLRVPSNAAEDVTDEVFTIAWRKIADIPERALPWLLGVARNLVRRSHADAGQARHLVDRLADLSTDTDRYAWDAADHVVARDQALAALRTLSAKEAEAVTLAAWHGLDPADAARVAGCSRTAFVVRLHRGRRRLARALDASPEPAEPREPAESPEARGPAVRMPEPTPSARAIPEKR</sequence>
<keyword evidence="2" id="KW-0805">Transcription regulation</keyword>
<dbReference type="InterPro" id="IPR013249">
    <property type="entry name" value="RNA_pol_sigma70_r4_t2"/>
</dbReference>
<dbReference type="PANTHER" id="PTHR43133">
    <property type="entry name" value="RNA POLYMERASE ECF-TYPE SIGMA FACTO"/>
    <property type="match status" value="1"/>
</dbReference>
<keyword evidence="3" id="KW-0731">Sigma factor</keyword>